<organism evidence="2 3">
    <name type="scientific">Heterostelium pallidum (strain ATCC 26659 / Pp 5 / PN500)</name>
    <name type="common">Cellular slime mold</name>
    <name type="synonym">Polysphondylium pallidum</name>
    <dbReference type="NCBI Taxonomy" id="670386"/>
    <lineage>
        <taxon>Eukaryota</taxon>
        <taxon>Amoebozoa</taxon>
        <taxon>Evosea</taxon>
        <taxon>Eumycetozoa</taxon>
        <taxon>Dictyostelia</taxon>
        <taxon>Acytosteliales</taxon>
        <taxon>Acytosteliaceae</taxon>
        <taxon>Heterostelium</taxon>
    </lineage>
</organism>
<dbReference type="OMA" id="RCNFDIQ"/>
<dbReference type="GO" id="GO:0006281">
    <property type="term" value="P:DNA repair"/>
    <property type="evidence" value="ECO:0007669"/>
    <property type="project" value="TreeGrafter"/>
</dbReference>
<sequence>MSSTTATTPASFADCFTSATPTTTASTTTTTPTPVNNNNNNNNKKFNNNNNNGNKKVNTPSIFSEEQIQNVCKEFKLKENDLLPFTAQDPVNNNQLQGLVVKDINDFILMKLNSIDLLEYQYIHVVPKLKKYQSNALPNVSFQRYYIANKWNGMNIQVFKYFDNDGNQFIGCRPRTSHFLANNKNGNVLDIVSGILSRDQVDESQVNSTFKSGSPLLLSKLVGDSNCRSMSFELCGSLVPHIVKYDFEAELKPLMMISLDGTVSPVISSPDTDIVVSPTPIGMRDLLEPVVNQIKSDLLAKNQSYRQQNQLSENMYWFNHFLEEGRVLYILNEQNQLGVPSGNIFAIKPNDTDKFHWEQFDNGIQTKILMIVHELKEKGSPVNKTTLQAELGLDQYSWSKWEDDIMDLAILPEYDATKVTAAPKKKGQTSPTNGADTNSKQIVSNENQRLVITVGYPASGKSYFASKLAQRGWMRVNQDELGTRKKCEDNLAQYLKRGDSVIVDRCNFDIQQRRSWLKIGKQHGVKNILILWFKIDADLCKKRIVVREDHPTIPKGNEGIEIISKFQNMFVDPMDIEGFSNIETINSEEESNLALERFAQMVAQPTIEESNITNLSSLTIEAAV</sequence>
<evidence type="ECO:0000256" key="1">
    <source>
        <dbReference type="SAM" id="MobiDB-lite"/>
    </source>
</evidence>
<dbReference type="InParanoid" id="D3BVG7"/>
<feature type="region of interest" description="Disordered" evidence="1">
    <location>
        <begin position="14"/>
        <end position="59"/>
    </location>
</feature>
<dbReference type="GO" id="GO:0003690">
    <property type="term" value="F:double-stranded DNA binding"/>
    <property type="evidence" value="ECO:0007669"/>
    <property type="project" value="TreeGrafter"/>
</dbReference>
<dbReference type="STRING" id="670386.D3BVG7"/>
<protein>
    <submittedName>
        <fullName evidence="2">Uncharacterized protein</fullName>
    </submittedName>
</protein>
<name>D3BVG7_HETP5</name>
<dbReference type="AlphaFoldDB" id="D3BVG7"/>
<gene>
    <name evidence="2" type="ORF">PPL_11558</name>
</gene>
<feature type="compositionally biased region" description="Polar residues" evidence="1">
    <location>
        <begin position="428"/>
        <end position="441"/>
    </location>
</feature>
<dbReference type="InterPro" id="IPR027417">
    <property type="entry name" value="P-loop_NTPase"/>
</dbReference>
<dbReference type="GO" id="GO:0046403">
    <property type="term" value="F:polynucleotide 3'-phosphatase activity"/>
    <property type="evidence" value="ECO:0007669"/>
    <property type="project" value="TreeGrafter"/>
</dbReference>
<proteinExistence type="predicted"/>
<accession>D3BVG7</accession>
<dbReference type="EMBL" id="ADBJ01000062">
    <property type="protein sequence ID" value="EFA74590.1"/>
    <property type="molecule type" value="Genomic_DNA"/>
</dbReference>
<feature type="region of interest" description="Disordered" evidence="1">
    <location>
        <begin position="421"/>
        <end position="441"/>
    </location>
</feature>
<dbReference type="Pfam" id="PF13671">
    <property type="entry name" value="AAA_33"/>
    <property type="match status" value="1"/>
</dbReference>
<dbReference type="PANTHER" id="PTHR12083:SF9">
    <property type="entry name" value="BIFUNCTIONAL POLYNUCLEOTIDE PHOSPHATASE_KINASE"/>
    <property type="match status" value="1"/>
</dbReference>
<dbReference type="FunCoup" id="D3BVG7">
    <property type="interactions" value="5"/>
</dbReference>
<evidence type="ECO:0000313" key="3">
    <source>
        <dbReference type="Proteomes" id="UP000001396"/>
    </source>
</evidence>
<dbReference type="GeneID" id="31367026"/>
<dbReference type="GO" id="GO:0046404">
    <property type="term" value="F:ATP-dependent polydeoxyribonucleotide 5'-hydroxyl-kinase activity"/>
    <property type="evidence" value="ECO:0007669"/>
    <property type="project" value="TreeGrafter"/>
</dbReference>
<dbReference type="SUPFAM" id="SSF52540">
    <property type="entry name" value="P-loop containing nucleoside triphosphate hydrolases"/>
    <property type="match status" value="1"/>
</dbReference>
<reference evidence="2 3" key="1">
    <citation type="journal article" date="2011" name="Genome Res.">
        <title>Phylogeny-wide analysis of social amoeba genomes highlights ancient origins for complex intercellular communication.</title>
        <authorList>
            <person name="Heidel A.J."/>
            <person name="Lawal H.M."/>
            <person name="Felder M."/>
            <person name="Schilde C."/>
            <person name="Helps N.R."/>
            <person name="Tunggal B."/>
            <person name="Rivero F."/>
            <person name="John U."/>
            <person name="Schleicher M."/>
            <person name="Eichinger L."/>
            <person name="Platzer M."/>
            <person name="Noegel A.A."/>
            <person name="Schaap P."/>
            <person name="Gloeckner G."/>
        </authorList>
    </citation>
    <scope>NUCLEOTIDE SEQUENCE [LARGE SCALE GENOMIC DNA]</scope>
    <source>
        <strain evidence="3">ATCC 26659 / Pp 5 / PN500</strain>
    </source>
</reference>
<dbReference type="Gene3D" id="3.40.50.300">
    <property type="entry name" value="P-loop containing nucleotide triphosphate hydrolases"/>
    <property type="match status" value="1"/>
</dbReference>
<keyword evidence="3" id="KW-1185">Reference proteome</keyword>
<dbReference type="RefSeq" id="XP_020426724.1">
    <property type="nucleotide sequence ID" value="XM_020582308.1"/>
</dbReference>
<dbReference type="Proteomes" id="UP000001396">
    <property type="component" value="Unassembled WGS sequence"/>
</dbReference>
<dbReference type="PANTHER" id="PTHR12083">
    <property type="entry name" value="BIFUNCTIONAL POLYNUCLEOTIDE PHOSPHATASE/KINASE"/>
    <property type="match status" value="1"/>
</dbReference>
<evidence type="ECO:0000313" key="2">
    <source>
        <dbReference type="EMBL" id="EFA74590.1"/>
    </source>
</evidence>
<comment type="caution">
    <text evidence="2">The sequence shown here is derived from an EMBL/GenBank/DDBJ whole genome shotgun (WGS) entry which is preliminary data.</text>
</comment>